<dbReference type="GO" id="GO:0046872">
    <property type="term" value="F:metal ion binding"/>
    <property type="evidence" value="ECO:0007669"/>
    <property type="project" value="UniProtKB-KW"/>
</dbReference>
<feature type="region of interest" description="Disordered" evidence="14">
    <location>
        <begin position="817"/>
        <end position="841"/>
    </location>
</feature>
<feature type="region of interest" description="Disordered" evidence="14">
    <location>
        <begin position="585"/>
        <end position="613"/>
    </location>
</feature>
<feature type="region of interest" description="Disordered" evidence="14">
    <location>
        <begin position="362"/>
        <end position="411"/>
    </location>
</feature>
<dbReference type="Gene3D" id="3.30.200.20">
    <property type="entry name" value="Phosphorylase Kinase, domain 1"/>
    <property type="match status" value="1"/>
</dbReference>
<dbReference type="PROSITE" id="PS00108">
    <property type="entry name" value="PROTEIN_KINASE_ST"/>
    <property type="match status" value="1"/>
</dbReference>
<dbReference type="Gene3D" id="1.10.510.10">
    <property type="entry name" value="Transferase(Phosphotransferase) domain 1"/>
    <property type="match status" value="1"/>
</dbReference>
<comment type="similarity">
    <text evidence="2">Belongs to the protein kinase superfamily. NEK Ser/Thr protein kinase family. NIMA subfamily.</text>
</comment>
<dbReference type="InterPro" id="IPR000719">
    <property type="entry name" value="Prot_kinase_dom"/>
</dbReference>
<dbReference type="SUPFAM" id="SSF56112">
    <property type="entry name" value="Protein kinase-like (PK-like)"/>
    <property type="match status" value="1"/>
</dbReference>
<dbReference type="InterPro" id="IPR008271">
    <property type="entry name" value="Ser/Thr_kinase_AS"/>
</dbReference>
<evidence type="ECO:0000259" key="15">
    <source>
        <dbReference type="PROSITE" id="PS50011"/>
    </source>
</evidence>
<keyword evidence="17" id="KW-1185">Reference proteome</keyword>
<evidence type="ECO:0000256" key="9">
    <source>
        <dbReference type="ARBA" id="ARBA00022840"/>
    </source>
</evidence>
<dbReference type="FunFam" id="1.10.510.10:FF:000172">
    <property type="entry name" value="serine/threonine-protein kinase Nek1 isoform X1"/>
    <property type="match status" value="1"/>
</dbReference>
<proteinExistence type="inferred from homology"/>
<comment type="catalytic activity">
    <reaction evidence="11">
        <text>L-threonyl-[protein] + ATP = O-phospho-L-threonyl-[protein] + ADP + H(+)</text>
        <dbReference type="Rhea" id="RHEA:46608"/>
        <dbReference type="Rhea" id="RHEA-COMP:11060"/>
        <dbReference type="Rhea" id="RHEA-COMP:11605"/>
        <dbReference type="ChEBI" id="CHEBI:15378"/>
        <dbReference type="ChEBI" id="CHEBI:30013"/>
        <dbReference type="ChEBI" id="CHEBI:30616"/>
        <dbReference type="ChEBI" id="CHEBI:61977"/>
        <dbReference type="ChEBI" id="CHEBI:456216"/>
        <dbReference type="EC" id="2.7.11.1"/>
    </reaction>
</comment>
<feature type="compositionally biased region" description="Low complexity" evidence="14">
    <location>
        <begin position="319"/>
        <end position="330"/>
    </location>
</feature>
<feature type="region of interest" description="Disordered" evidence="14">
    <location>
        <begin position="773"/>
        <end position="792"/>
    </location>
</feature>
<dbReference type="PANTHER" id="PTHR44899">
    <property type="entry name" value="CAMK FAMILY PROTEIN KINASE"/>
    <property type="match status" value="1"/>
</dbReference>
<dbReference type="Proteomes" id="UP000186922">
    <property type="component" value="Unassembled WGS sequence"/>
</dbReference>
<evidence type="ECO:0000313" key="17">
    <source>
        <dbReference type="Proteomes" id="UP000186922"/>
    </source>
</evidence>
<keyword evidence="8" id="KW-0418">Kinase</keyword>
<dbReference type="InterPro" id="IPR011009">
    <property type="entry name" value="Kinase-like_dom_sf"/>
</dbReference>
<keyword evidence="7 13" id="KW-0547">Nucleotide-binding</keyword>
<dbReference type="InterPro" id="IPR017441">
    <property type="entry name" value="Protein_kinase_ATP_BS"/>
</dbReference>
<dbReference type="FunFam" id="3.30.200.20:FF:000097">
    <property type="entry name" value="Probable serine/threonine-protein kinase nek1"/>
    <property type="match status" value="1"/>
</dbReference>
<dbReference type="GO" id="GO:0004674">
    <property type="term" value="F:protein serine/threonine kinase activity"/>
    <property type="evidence" value="ECO:0007669"/>
    <property type="project" value="UniProtKB-KW"/>
</dbReference>
<evidence type="ECO:0000256" key="5">
    <source>
        <dbReference type="ARBA" id="ARBA00022679"/>
    </source>
</evidence>
<organism evidence="16 17">
    <name type="scientific">Ramazzottius varieornatus</name>
    <name type="common">Water bear</name>
    <name type="synonym">Tardigrade</name>
    <dbReference type="NCBI Taxonomy" id="947166"/>
    <lineage>
        <taxon>Eukaryota</taxon>
        <taxon>Metazoa</taxon>
        <taxon>Ecdysozoa</taxon>
        <taxon>Tardigrada</taxon>
        <taxon>Eutardigrada</taxon>
        <taxon>Parachela</taxon>
        <taxon>Hypsibioidea</taxon>
        <taxon>Ramazzottiidae</taxon>
        <taxon>Ramazzottius</taxon>
    </lineage>
</organism>
<evidence type="ECO:0000256" key="3">
    <source>
        <dbReference type="ARBA" id="ARBA00012513"/>
    </source>
</evidence>
<dbReference type="CDD" id="cd08215">
    <property type="entry name" value="STKc_Nek"/>
    <property type="match status" value="1"/>
</dbReference>
<evidence type="ECO:0000256" key="11">
    <source>
        <dbReference type="ARBA" id="ARBA00047899"/>
    </source>
</evidence>
<keyword evidence="9 13" id="KW-0067">ATP-binding</keyword>
<reference evidence="16 17" key="1">
    <citation type="journal article" date="2016" name="Nat. Commun.">
        <title>Extremotolerant tardigrade genome and improved radiotolerance of human cultured cells by tardigrade-unique protein.</title>
        <authorList>
            <person name="Hashimoto T."/>
            <person name="Horikawa D.D."/>
            <person name="Saito Y."/>
            <person name="Kuwahara H."/>
            <person name="Kozuka-Hata H."/>
            <person name="Shin-I T."/>
            <person name="Minakuchi Y."/>
            <person name="Ohishi K."/>
            <person name="Motoyama A."/>
            <person name="Aizu T."/>
            <person name="Enomoto A."/>
            <person name="Kondo K."/>
            <person name="Tanaka S."/>
            <person name="Hara Y."/>
            <person name="Koshikawa S."/>
            <person name="Sagara H."/>
            <person name="Miura T."/>
            <person name="Yokobori S."/>
            <person name="Miyagawa K."/>
            <person name="Suzuki Y."/>
            <person name="Kubo T."/>
            <person name="Oyama M."/>
            <person name="Kohara Y."/>
            <person name="Fujiyama A."/>
            <person name="Arakawa K."/>
            <person name="Katayama T."/>
            <person name="Toyoda A."/>
            <person name="Kunieda T."/>
        </authorList>
    </citation>
    <scope>NUCLEOTIDE SEQUENCE [LARGE SCALE GENOMIC DNA]</scope>
    <source>
        <strain evidence="16 17">YOKOZUNA-1</strain>
    </source>
</reference>
<dbReference type="GO" id="GO:0005524">
    <property type="term" value="F:ATP binding"/>
    <property type="evidence" value="ECO:0007669"/>
    <property type="project" value="UniProtKB-UniRule"/>
</dbReference>
<feature type="region of interest" description="Disordered" evidence="14">
    <location>
        <begin position="443"/>
        <end position="467"/>
    </location>
</feature>
<comment type="catalytic activity">
    <reaction evidence="12">
        <text>L-seryl-[protein] + ATP = O-phospho-L-seryl-[protein] + ADP + H(+)</text>
        <dbReference type="Rhea" id="RHEA:17989"/>
        <dbReference type="Rhea" id="RHEA-COMP:9863"/>
        <dbReference type="Rhea" id="RHEA-COMP:11604"/>
        <dbReference type="ChEBI" id="CHEBI:15378"/>
        <dbReference type="ChEBI" id="CHEBI:29999"/>
        <dbReference type="ChEBI" id="CHEBI:30616"/>
        <dbReference type="ChEBI" id="CHEBI:83421"/>
        <dbReference type="ChEBI" id="CHEBI:456216"/>
        <dbReference type="EC" id="2.7.11.1"/>
    </reaction>
</comment>
<evidence type="ECO:0000256" key="1">
    <source>
        <dbReference type="ARBA" id="ARBA00001946"/>
    </source>
</evidence>
<feature type="compositionally biased region" description="Polar residues" evidence="14">
    <location>
        <begin position="368"/>
        <end position="382"/>
    </location>
</feature>
<dbReference type="PANTHER" id="PTHR44899:SF3">
    <property type="entry name" value="SERINE_THREONINE-PROTEIN KINASE NEK1"/>
    <property type="match status" value="1"/>
</dbReference>
<dbReference type="Pfam" id="PF00069">
    <property type="entry name" value="Pkinase"/>
    <property type="match status" value="1"/>
</dbReference>
<evidence type="ECO:0000256" key="7">
    <source>
        <dbReference type="ARBA" id="ARBA00022741"/>
    </source>
</evidence>
<evidence type="ECO:0000313" key="16">
    <source>
        <dbReference type="EMBL" id="GAU96744.1"/>
    </source>
</evidence>
<comment type="caution">
    <text evidence="16">The sequence shown here is derived from an EMBL/GenBank/DDBJ whole genome shotgun (WGS) entry which is preliminary data.</text>
</comment>
<evidence type="ECO:0000256" key="14">
    <source>
        <dbReference type="SAM" id="MobiDB-lite"/>
    </source>
</evidence>
<gene>
    <name evidence="16" type="primary">RvY_08143-1</name>
    <name evidence="16" type="synonym">RvY_08143.1</name>
    <name evidence="16" type="ORF">RvY_08143</name>
</gene>
<dbReference type="STRING" id="947166.A0A1D1V4R2"/>
<feature type="compositionally biased region" description="Polar residues" evidence="14">
    <location>
        <begin position="586"/>
        <end position="599"/>
    </location>
</feature>
<sequence>MTTYARVKPIGEGSFGRVYLVHDKTTGNKYVMKEINTAKISLKEYNEARQEVAVLSTLRHPNIVAYRESFEDKGNLFIVMQYCEGGDLFSKIERQYGTLFSEDHILDWFVQLCLAVKYIHDRRILHRDIKSQNVFLTKNGMVKLGDFGISRVLDNTNDFANTCIGTPYYLSPEICENKPYGYKSDVWSLGCVLYEMATLKHPFLANNIKTLLTKILRGTYPPISPVYGHQMKELIQDLFQRDPKTRPSANSILRRPFILARCRKLMNEAHFSDFEKSISPGSARGGPGKASKRVVANGSGGKPSPYTQNLQRVRLKPRSSSSSKSFSISSLDPERIRKAAMRSKEAEKKAIARRQKVINMRQERPAGSSATEVSTDCWISSSNDEDPTARTAGHNLPRNAPKNFRMNPEGDLDFRDRSLSLDSITSPRLSYFCAIEVNNASGDKKKMTPQKKSESRSFHEEKPHSPPLSSLAAAIPLGAPVTTSAAGLRSTSKEKTVHIPRLHEEKALVTELEATTNHMERTGVDFVVVHSKASPQPTSLRTVQDPEFSKTRVITPARTDVKSSGEILSSPLTVVNEKIGEKVQKENNIPSVQNRPTKLSSSSSTSSSVRFSPITTPINSTRVRNSTERLFELNRQLSQSLIAKTLQCNEKELPKANFSTPNDGEIEEDFISFERKDDLGNNFTTPEGEESLWDEVEPDENLRAEVVFSKTPSPKPLSARSQNARDLVQEIRKELSLPNFKQKNVFPVVNMISMGSIVAKALDSPVNEEVEIEHKSERVESVGPEVDFLDDGQQSMDISQELHFERGDSEDVEYVADSSSARSQRNQTEDQTSFTNSSLKSSALPVSAASTPFSDSEVMTLVNSEDSDEYEVVSSKSSFSHFAELEQRRASLQRLIGLQALKDAYWVLAESLEKSEAEDADALQEEVMRHVSVVLGPERQRHAARILALVLSDVMHYT</sequence>
<feature type="compositionally biased region" description="Basic and acidic residues" evidence="14">
    <location>
        <begin position="443"/>
        <end position="464"/>
    </location>
</feature>
<evidence type="ECO:0000256" key="8">
    <source>
        <dbReference type="ARBA" id="ARBA00022777"/>
    </source>
</evidence>
<feature type="domain" description="Protein kinase" evidence="15">
    <location>
        <begin position="4"/>
        <end position="258"/>
    </location>
</feature>
<evidence type="ECO:0000256" key="2">
    <source>
        <dbReference type="ARBA" id="ARBA00010886"/>
    </source>
</evidence>
<feature type="binding site" evidence="13">
    <location>
        <position position="33"/>
    </location>
    <ligand>
        <name>ATP</name>
        <dbReference type="ChEBI" id="CHEBI:30616"/>
    </ligand>
</feature>
<keyword evidence="5" id="KW-0808">Transferase</keyword>
<name>A0A1D1V4R2_RAMVA</name>
<dbReference type="InterPro" id="IPR051131">
    <property type="entry name" value="NEK_Ser/Thr_kinase_NIMA"/>
</dbReference>
<dbReference type="SMART" id="SM00220">
    <property type="entry name" value="S_TKc"/>
    <property type="match status" value="1"/>
</dbReference>
<evidence type="ECO:0000256" key="6">
    <source>
        <dbReference type="ARBA" id="ARBA00022723"/>
    </source>
</evidence>
<dbReference type="AlphaFoldDB" id="A0A1D1V4R2"/>
<dbReference type="PROSITE" id="PS50011">
    <property type="entry name" value="PROTEIN_KINASE_DOM"/>
    <property type="match status" value="1"/>
</dbReference>
<evidence type="ECO:0000256" key="13">
    <source>
        <dbReference type="PROSITE-ProRule" id="PRU10141"/>
    </source>
</evidence>
<keyword evidence="10" id="KW-0460">Magnesium</keyword>
<evidence type="ECO:0000256" key="4">
    <source>
        <dbReference type="ARBA" id="ARBA00022527"/>
    </source>
</evidence>
<comment type="cofactor">
    <cofactor evidence="1">
        <name>Mg(2+)</name>
        <dbReference type="ChEBI" id="CHEBI:18420"/>
    </cofactor>
</comment>
<evidence type="ECO:0000256" key="10">
    <source>
        <dbReference type="ARBA" id="ARBA00022842"/>
    </source>
</evidence>
<protein>
    <recommendedName>
        <fullName evidence="3">non-specific serine/threonine protein kinase</fullName>
        <ecNumber evidence="3">2.7.11.1</ecNumber>
    </recommendedName>
</protein>
<dbReference type="OrthoDB" id="248923at2759"/>
<evidence type="ECO:0000256" key="12">
    <source>
        <dbReference type="ARBA" id="ARBA00048679"/>
    </source>
</evidence>
<dbReference type="EMBL" id="BDGG01000003">
    <property type="protein sequence ID" value="GAU96744.1"/>
    <property type="molecule type" value="Genomic_DNA"/>
</dbReference>
<keyword evidence="4" id="KW-0723">Serine/threonine-protein kinase</keyword>
<feature type="region of interest" description="Disordered" evidence="14">
    <location>
        <begin position="276"/>
        <end position="330"/>
    </location>
</feature>
<keyword evidence="6" id="KW-0479">Metal-binding</keyword>
<accession>A0A1D1V4R2</accession>
<dbReference type="EC" id="2.7.11.1" evidence="3"/>
<dbReference type="PROSITE" id="PS00107">
    <property type="entry name" value="PROTEIN_KINASE_ATP"/>
    <property type="match status" value="1"/>
</dbReference>